<evidence type="ECO:0000256" key="4">
    <source>
        <dbReference type="ARBA" id="ARBA00022801"/>
    </source>
</evidence>
<dbReference type="GO" id="GO:0004181">
    <property type="term" value="F:metallocarboxypeptidase activity"/>
    <property type="evidence" value="ECO:0007669"/>
    <property type="project" value="InterPro"/>
</dbReference>
<dbReference type="AlphaFoldDB" id="A0A074KV04"/>
<dbReference type="SUPFAM" id="SSF53187">
    <property type="entry name" value="Zn-dependent exopeptidases"/>
    <property type="match status" value="1"/>
</dbReference>
<evidence type="ECO:0000256" key="3">
    <source>
        <dbReference type="ARBA" id="ARBA00022670"/>
    </source>
</evidence>
<dbReference type="STRING" id="1048983.EL17_19375"/>
<dbReference type="PROSITE" id="PS52035">
    <property type="entry name" value="PEPTIDASE_M14"/>
    <property type="match status" value="1"/>
</dbReference>
<organism evidence="9 10">
    <name type="scientific">Anditalea andensis</name>
    <dbReference type="NCBI Taxonomy" id="1048983"/>
    <lineage>
        <taxon>Bacteria</taxon>
        <taxon>Pseudomonadati</taxon>
        <taxon>Bacteroidota</taxon>
        <taxon>Cytophagia</taxon>
        <taxon>Cytophagales</taxon>
        <taxon>Cytophagaceae</taxon>
        <taxon>Anditalea</taxon>
    </lineage>
</organism>
<dbReference type="GO" id="GO:0005615">
    <property type="term" value="C:extracellular space"/>
    <property type="evidence" value="ECO:0007669"/>
    <property type="project" value="TreeGrafter"/>
</dbReference>
<sequence>MAGGIFLTSLPLQAQNAYFFPNAQHFDNNIPTPESFLGYKIGERQTRYDKVVAYMEELARKSDRVTIETIGQTYEYRPQVILTITSPQNHGRLDRIREDHMQLADPAQTAPSLENMPVLVHLGYNVHGNESSSTEVSMLTAYYYAANQDAETEQYLNEAVIFIDPALNPDGRDRHTNWVSMHQGNPPVSDPADREHNEVWPGGRGNHYWFDLNRDWLPLAHLESRNRLAHFHKWLPNIYIDFHEMGTGSTYFFEPTKQFSSENRLVPRSNYDGLNNIMAQYHAAALDGLGSLYFTKEQFDNIYPGYGGTYADFHGGLAITFEQASSRGNIQENSLGELTFAFTIRNHTATGLATVKGAVENRETFLRHQRAFFHSALTDAKKNPIRAYVYGETADASRLRTFTDVLLAHQIEVYEVENDQNIGGIPFKKGKSYIVPTDQPQYRMVESVFAKTTDFDDSVFYDASTWTLALAYNLQHAEAKSSVNKGKRVAKTTAENYKAPEKSNYAYIMDWADYNAPAALYSLQQKGVATQTIFKPITAGTSSGEKSLSAGSISIPVSVQKISADSLYKVIQKVIEENGVPMISVTTGLSLEGVDLGSANVKTLTKPQAMILTGQGVNSTEVGEVWFLLDEKLKMPITKVEMSSFAGTNLSRYTTIVMVHGQYKNVDDNAVQKLKRWIAEGGTLITFKSAAAWAIEKGLAQGEVISPNDTAKAERRIPFADAAATEGARSVGGSIYLVDLDLTHPLGFGYSDGKLPVYRNSTVYLAPSKNPYSTVAQYGESPYLSGYVSQANLDKIKNSASLLVHEQGLGRVIMFAENPNFRGTWYGTNKLFFNALFFGSLINTPGNY</sequence>
<accession>A0A074KV04</accession>
<dbReference type="EMBL" id="JMIH01000028">
    <property type="protein sequence ID" value="KEO72075.1"/>
    <property type="molecule type" value="Genomic_DNA"/>
</dbReference>
<evidence type="ECO:0000256" key="6">
    <source>
        <dbReference type="ARBA" id="ARBA00023049"/>
    </source>
</evidence>
<dbReference type="SUPFAM" id="SSF52317">
    <property type="entry name" value="Class I glutamine amidotransferase-like"/>
    <property type="match status" value="1"/>
</dbReference>
<name>A0A074KV04_9BACT</name>
<comment type="similarity">
    <text evidence="2 7">Belongs to the peptidase M14 family.</text>
</comment>
<evidence type="ECO:0000313" key="10">
    <source>
        <dbReference type="Proteomes" id="UP000027821"/>
    </source>
</evidence>
<protein>
    <submittedName>
        <fullName evidence="9">Zinc carboxypeptidase</fullName>
    </submittedName>
</protein>
<dbReference type="eggNOG" id="COG2866">
    <property type="taxonomic scope" value="Bacteria"/>
</dbReference>
<reference evidence="9 10" key="1">
    <citation type="submission" date="2014-04" db="EMBL/GenBank/DDBJ databases">
        <title>Characterization and application of a salt tolerant electro-active bacterium.</title>
        <authorList>
            <person name="Yang L."/>
            <person name="Wei S."/>
            <person name="Tay Q.X.M."/>
        </authorList>
    </citation>
    <scope>NUCLEOTIDE SEQUENCE [LARGE SCALE GENOMIC DNA]</scope>
    <source>
        <strain evidence="9 10">LY1</strain>
    </source>
</reference>
<evidence type="ECO:0000256" key="2">
    <source>
        <dbReference type="ARBA" id="ARBA00005988"/>
    </source>
</evidence>
<dbReference type="PANTHER" id="PTHR11705">
    <property type="entry name" value="PROTEASE FAMILY M14 CARBOXYPEPTIDASE A,B"/>
    <property type="match status" value="1"/>
</dbReference>
<dbReference type="Gene3D" id="3.40.630.10">
    <property type="entry name" value="Zn peptidases"/>
    <property type="match status" value="1"/>
</dbReference>
<comment type="cofactor">
    <cofactor evidence="1">
        <name>Zn(2+)</name>
        <dbReference type="ChEBI" id="CHEBI:29105"/>
    </cofactor>
</comment>
<proteinExistence type="inferred from homology"/>
<feature type="domain" description="Peptidase M14" evidence="8">
    <location>
        <begin position="44"/>
        <end position="344"/>
    </location>
</feature>
<keyword evidence="4" id="KW-0378">Hydrolase</keyword>
<comment type="caution">
    <text evidence="9">The sequence shown here is derived from an EMBL/GenBank/DDBJ whole genome shotgun (WGS) entry which is preliminary data.</text>
</comment>
<dbReference type="SMART" id="SM00631">
    <property type="entry name" value="Zn_pept"/>
    <property type="match status" value="1"/>
</dbReference>
<keyword evidence="10" id="KW-1185">Reference proteome</keyword>
<dbReference type="PANTHER" id="PTHR11705:SF143">
    <property type="entry name" value="SLL0236 PROTEIN"/>
    <property type="match status" value="1"/>
</dbReference>
<gene>
    <name evidence="9" type="ORF">EL17_19375</name>
</gene>
<dbReference type="InterPro" id="IPR000834">
    <property type="entry name" value="Peptidase_M14"/>
</dbReference>
<evidence type="ECO:0000256" key="5">
    <source>
        <dbReference type="ARBA" id="ARBA00022833"/>
    </source>
</evidence>
<dbReference type="GO" id="GO:0008270">
    <property type="term" value="F:zinc ion binding"/>
    <property type="evidence" value="ECO:0007669"/>
    <property type="project" value="InterPro"/>
</dbReference>
<dbReference type="GO" id="GO:0006508">
    <property type="term" value="P:proteolysis"/>
    <property type="evidence" value="ECO:0007669"/>
    <property type="project" value="UniProtKB-KW"/>
</dbReference>
<dbReference type="Proteomes" id="UP000027821">
    <property type="component" value="Unassembled WGS sequence"/>
</dbReference>
<feature type="active site" description="Proton donor/acceptor" evidence="7">
    <location>
        <position position="322"/>
    </location>
</feature>
<keyword evidence="5" id="KW-0862">Zinc</keyword>
<dbReference type="OrthoDB" id="9758209at2"/>
<evidence type="ECO:0000256" key="1">
    <source>
        <dbReference type="ARBA" id="ARBA00001947"/>
    </source>
</evidence>
<dbReference type="Pfam" id="PF00246">
    <property type="entry name" value="Peptidase_M14"/>
    <property type="match status" value="1"/>
</dbReference>
<keyword evidence="9" id="KW-0121">Carboxypeptidase</keyword>
<evidence type="ECO:0000256" key="7">
    <source>
        <dbReference type="PROSITE-ProRule" id="PRU01379"/>
    </source>
</evidence>
<evidence type="ECO:0000313" key="9">
    <source>
        <dbReference type="EMBL" id="KEO72075.1"/>
    </source>
</evidence>
<evidence type="ECO:0000259" key="8">
    <source>
        <dbReference type="PROSITE" id="PS52035"/>
    </source>
</evidence>
<keyword evidence="3" id="KW-0645">Protease</keyword>
<keyword evidence="6" id="KW-0482">Metalloprotease</keyword>
<dbReference type="InterPro" id="IPR029062">
    <property type="entry name" value="Class_I_gatase-like"/>
</dbReference>
<dbReference type="CDD" id="cd03143">
    <property type="entry name" value="A4_beta-galactosidase_middle_domain"/>
    <property type="match status" value="1"/>
</dbReference>